<dbReference type="PROSITE" id="PS00178">
    <property type="entry name" value="AA_TRNA_LIGASE_I"/>
    <property type="match status" value="1"/>
</dbReference>
<dbReference type="GO" id="GO:0006437">
    <property type="term" value="P:tyrosyl-tRNA aminoacylation"/>
    <property type="evidence" value="ECO:0007669"/>
    <property type="project" value="InterPro"/>
</dbReference>
<keyword evidence="3 8" id="KW-0547">Nucleotide-binding</keyword>
<feature type="compositionally biased region" description="Polar residues" evidence="9">
    <location>
        <begin position="452"/>
        <end position="464"/>
    </location>
</feature>
<evidence type="ECO:0000313" key="12">
    <source>
        <dbReference type="Proteomes" id="UP000054342"/>
    </source>
</evidence>
<dbReference type="InterPro" id="IPR024088">
    <property type="entry name" value="Tyr-tRNA-ligase_bac-type"/>
</dbReference>
<keyword evidence="2 8" id="KW-0436">Ligase</keyword>
<accession>A0A0D2F4V3</accession>
<evidence type="ECO:0000256" key="5">
    <source>
        <dbReference type="ARBA" id="ARBA00022917"/>
    </source>
</evidence>
<dbReference type="RefSeq" id="XP_013322560.1">
    <property type="nucleotide sequence ID" value="XM_013467106.1"/>
</dbReference>
<dbReference type="CDD" id="cd00805">
    <property type="entry name" value="TyrRS_core"/>
    <property type="match status" value="1"/>
</dbReference>
<comment type="similarity">
    <text evidence="1 8">Belongs to the class-I aminoacyl-tRNA synthetase family.</text>
</comment>
<feature type="region of interest" description="Disordered" evidence="9">
    <location>
        <begin position="443"/>
        <end position="473"/>
    </location>
</feature>
<evidence type="ECO:0000256" key="1">
    <source>
        <dbReference type="ARBA" id="ARBA00005594"/>
    </source>
</evidence>
<sequence>MSTSNPVRAVRHTYNVCNSCRQRPHPRCVSQAPFTAQPRRWISRNHVRKIQDAEEEWRIRAKDIESGRMQSLLTTLEERGYINQIVGSKEDLNKLMIHRRVGVYAGIDPTAPSMHVGHMVPFMVLAWFYVHGYDTHFVLGGFTASIGDPTGRTTGREIQSAPTRRANIASMHAQLKRLGASIERYAQRRGFQKEWAWRRALENNSTWWNATSARDYLSILGRQIRIGPLLGRDTVKTRLERGDGMSYAEFSYPLVQAWDWWHLFQKGVQIQVGGGDQFGNILAGAEAVKQLAKDSHEYQTALRQTTIIDKKYYIDVTSDPLGITVPLLTTASGEKFGKSAGNAVWLEPRMTPIFDLYQFFLRSADADVEKYLKLFTFLSLPEIAEIIEAHEKDPSQRIAQHKLAREFVELIYGVDAAAQAEQEHRQLFKKTLSISDITSSVSEAKATEPAKPTQSPTANFTHPSLNKHAPPQRLEDNMSTHVKLPRSLVLGKPLGQIMFAAGMVSSKAEGHRLIRAGGAYVGNSRGAVDSLTYTSARTNTPEEAAEYIIDEKLLVLRVGKWRMKIVEIVSDEEYEQAGLTCPAWELKKAEEAEKEEAENRDPAVAENRRY</sequence>
<keyword evidence="4 8" id="KW-0067">ATP-binding</keyword>
<dbReference type="AlphaFoldDB" id="A0A0D2F4V3"/>
<dbReference type="NCBIfam" id="TIGR00234">
    <property type="entry name" value="tyrS"/>
    <property type="match status" value="1"/>
</dbReference>
<evidence type="ECO:0000256" key="3">
    <source>
        <dbReference type="ARBA" id="ARBA00022741"/>
    </source>
</evidence>
<evidence type="ECO:0000313" key="11">
    <source>
        <dbReference type="EMBL" id="KIW61975.1"/>
    </source>
</evidence>
<feature type="region of interest" description="Disordered" evidence="9">
    <location>
        <begin position="590"/>
        <end position="610"/>
    </location>
</feature>
<dbReference type="InterPro" id="IPR002307">
    <property type="entry name" value="Tyr-tRNA-ligase"/>
</dbReference>
<dbReference type="PANTHER" id="PTHR11766:SF0">
    <property type="entry name" value="TYROSINE--TRNA LIGASE, MITOCHONDRIAL"/>
    <property type="match status" value="1"/>
</dbReference>
<dbReference type="Gene3D" id="1.10.240.10">
    <property type="entry name" value="Tyrosyl-Transfer RNA Synthetase"/>
    <property type="match status" value="1"/>
</dbReference>
<dbReference type="OrthoDB" id="337870at2759"/>
<keyword evidence="5 8" id="KW-0648">Protein biosynthesis</keyword>
<evidence type="ECO:0000256" key="6">
    <source>
        <dbReference type="ARBA" id="ARBA00023146"/>
    </source>
</evidence>
<dbReference type="InterPro" id="IPR032005">
    <property type="entry name" value="TyrRSs_C"/>
</dbReference>
<dbReference type="InterPro" id="IPR002305">
    <property type="entry name" value="aa-tRNA-synth_Ic"/>
</dbReference>
<dbReference type="Pfam" id="PF16714">
    <property type="entry name" value="TyrRSs_C"/>
    <property type="match status" value="1"/>
</dbReference>
<name>A0A0D2F4V3_9EURO</name>
<dbReference type="EMBL" id="KN847317">
    <property type="protein sequence ID" value="KIW61975.1"/>
    <property type="molecule type" value="Genomic_DNA"/>
</dbReference>
<dbReference type="STRING" id="348802.A0A0D2F4V3"/>
<evidence type="ECO:0000256" key="7">
    <source>
        <dbReference type="ARBA" id="ARBA00048248"/>
    </source>
</evidence>
<dbReference type="Gene3D" id="3.10.290.10">
    <property type="entry name" value="RNA-binding S4 domain"/>
    <property type="match status" value="1"/>
</dbReference>
<dbReference type="FunFam" id="3.40.50.620:FF:000227">
    <property type="entry name" value="Tyrosine--tRNA ligase"/>
    <property type="match status" value="1"/>
</dbReference>
<dbReference type="InterPro" id="IPR036986">
    <property type="entry name" value="S4_RNA-bd_sf"/>
</dbReference>
<dbReference type="InterPro" id="IPR014729">
    <property type="entry name" value="Rossmann-like_a/b/a_fold"/>
</dbReference>
<dbReference type="GO" id="GO:0005524">
    <property type="term" value="F:ATP binding"/>
    <property type="evidence" value="ECO:0007669"/>
    <property type="project" value="UniProtKB-KW"/>
</dbReference>
<dbReference type="Pfam" id="PF00579">
    <property type="entry name" value="tRNA-synt_1b"/>
    <property type="match status" value="1"/>
</dbReference>
<protein>
    <recommendedName>
        <fullName evidence="8">Tyrosine--tRNA ligase</fullName>
        <ecNumber evidence="8">6.1.1.1</ecNumber>
    </recommendedName>
    <alternativeName>
        <fullName evidence="8">Tyrosyl-tRNA synthetase</fullName>
    </alternativeName>
</protein>
<evidence type="ECO:0000256" key="8">
    <source>
        <dbReference type="RuleBase" id="RU361234"/>
    </source>
</evidence>
<dbReference type="SUPFAM" id="SSF52374">
    <property type="entry name" value="Nucleotidylyl transferase"/>
    <property type="match status" value="1"/>
</dbReference>
<dbReference type="GeneID" id="25323940"/>
<evidence type="ECO:0000256" key="4">
    <source>
        <dbReference type="ARBA" id="ARBA00022840"/>
    </source>
</evidence>
<organism evidence="11 12">
    <name type="scientific">Exophiala xenobiotica</name>
    <dbReference type="NCBI Taxonomy" id="348802"/>
    <lineage>
        <taxon>Eukaryota</taxon>
        <taxon>Fungi</taxon>
        <taxon>Dikarya</taxon>
        <taxon>Ascomycota</taxon>
        <taxon>Pezizomycotina</taxon>
        <taxon>Eurotiomycetes</taxon>
        <taxon>Chaetothyriomycetidae</taxon>
        <taxon>Chaetothyriales</taxon>
        <taxon>Herpotrichiellaceae</taxon>
        <taxon>Exophiala</taxon>
    </lineage>
</organism>
<keyword evidence="6 8" id="KW-0030">Aminoacyl-tRNA synthetase</keyword>
<evidence type="ECO:0000256" key="2">
    <source>
        <dbReference type="ARBA" id="ARBA00022598"/>
    </source>
</evidence>
<dbReference type="Gene3D" id="3.40.50.620">
    <property type="entry name" value="HUPs"/>
    <property type="match status" value="1"/>
</dbReference>
<evidence type="ECO:0000256" key="9">
    <source>
        <dbReference type="SAM" id="MobiDB-lite"/>
    </source>
</evidence>
<evidence type="ECO:0000259" key="10">
    <source>
        <dbReference type="Pfam" id="PF16714"/>
    </source>
</evidence>
<proteinExistence type="inferred from homology"/>
<dbReference type="GO" id="GO:0005829">
    <property type="term" value="C:cytosol"/>
    <property type="evidence" value="ECO:0007669"/>
    <property type="project" value="TreeGrafter"/>
</dbReference>
<dbReference type="GO" id="GO:0005739">
    <property type="term" value="C:mitochondrion"/>
    <property type="evidence" value="ECO:0007669"/>
    <property type="project" value="TreeGrafter"/>
</dbReference>
<dbReference type="InterPro" id="IPR001412">
    <property type="entry name" value="aa-tRNA-synth_I_CS"/>
</dbReference>
<dbReference type="PANTHER" id="PTHR11766">
    <property type="entry name" value="TYROSYL-TRNA SYNTHETASE"/>
    <property type="match status" value="1"/>
</dbReference>
<dbReference type="GO" id="GO:0004831">
    <property type="term" value="F:tyrosine-tRNA ligase activity"/>
    <property type="evidence" value="ECO:0007669"/>
    <property type="project" value="UniProtKB-EC"/>
</dbReference>
<dbReference type="Proteomes" id="UP000054342">
    <property type="component" value="Unassembled WGS sequence"/>
</dbReference>
<feature type="domain" description="Tyrosyl-tRNA synthetase C-terminal" evidence="10">
    <location>
        <begin position="474"/>
        <end position="585"/>
    </location>
</feature>
<dbReference type="EC" id="6.1.1.1" evidence="8"/>
<dbReference type="FunFam" id="1.10.240.10:FF:000001">
    <property type="entry name" value="Tyrosine--tRNA ligase"/>
    <property type="match status" value="1"/>
</dbReference>
<gene>
    <name evidence="11" type="ORF">PV05_02032</name>
</gene>
<comment type="catalytic activity">
    <reaction evidence="7 8">
        <text>tRNA(Tyr) + L-tyrosine + ATP = L-tyrosyl-tRNA(Tyr) + AMP + diphosphate + H(+)</text>
        <dbReference type="Rhea" id="RHEA:10220"/>
        <dbReference type="Rhea" id="RHEA-COMP:9706"/>
        <dbReference type="Rhea" id="RHEA-COMP:9707"/>
        <dbReference type="ChEBI" id="CHEBI:15378"/>
        <dbReference type="ChEBI" id="CHEBI:30616"/>
        <dbReference type="ChEBI" id="CHEBI:33019"/>
        <dbReference type="ChEBI" id="CHEBI:58315"/>
        <dbReference type="ChEBI" id="CHEBI:78442"/>
        <dbReference type="ChEBI" id="CHEBI:78536"/>
        <dbReference type="ChEBI" id="CHEBI:456215"/>
        <dbReference type="EC" id="6.1.1.1"/>
    </reaction>
</comment>
<dbReference type="PRINTS" id="PR01040">
    <property type="entry name" value="TRNASYNTHTYR"/>
</dbReference>
<keyword evidence="12" id="KW-1185">Reference proteome</keyword>
<dbReference type="GO" id="GO:0003723">
    <property type="term" value="F:RNA binding"/>
    <property type="evidence" value="ECO:0007669"/>
    <property type="project" value="InterPro"/>
</dbReference>
<reference evidence="11 12" key="1">
    <citation type="submission" date="2015-01" db="EMBL/GenBank/DDBJ databases">
        <title>The Genome Sequence of Exophiala xenobiotica CBS118157.</title>
        <authorList>
            <consortium name="The Broad Institute Genomics Platform"/>
            <person name="Cuomo C."/>
            <person name="de Hoog S."/>
            <person name="Gorbushina A."/>
            <person name="Stielow B."/>
            <person name="Teixiera M."/>
            <person name="Abouelleil A."/>
            <person name="Chapman S.B."/>
            <person name="Priest M."/>
            <person name="Young S.K."/>
            <person name="Wortman J."/>
            <person name="Nusbaum C."/>
            <person name="Birren B."/>
        </authorList>
    </citation>
    <scope>NUCLEOTIDE SEQUENCE [LARGE SCALE GENOMIC DNA]</scope>
    <source>
        <strain evidence="11 12">CBS 118157</strain>
    </source>
</reference>